<evidence type="ECO:0000259" key="2">
    <source>
        <dbReference type="Pfam" id="PF13193"/>
    </source>
</evidence>
<dbReference type="Proteomes" id="UP000182983">
    <property type="component" value="Unassembled WGS sequence"/>
</dbReference>
<dbReference type="InterPro" id="IPR020845">
    <property type="entry name" value="AMP-binding_CS"/>
</dbReference>
<dbReference type="InterPro" id="IPR045851">
    <property type="entry name" value="AMP-bd_C_sf"/>
</dbReference>
<dbReference type="InterPro" id="IPR050237">
    <property type="entry name" value="ATP-dep_AMP-bd_enzyme"/>
</dbReference>
<dbReference type="PANTHER" id="PTHR43767:SF1">
    <property type="entry name" value="NONRIBOSOMAL PEPTIDE SYNTHASE PES1 (EUROFUNG)-RELATED"/>
    <property type="match status" value="1"/>
</dbReference>
<dbReference type="RefSeq" id="WP_074769828.1">
    <property type="nucleotide sequence ID" value="NZ_FNWO01000013.1"/>
</dbReference>
<keyword evidence="4" id="KW-1185">Reference proteome</keyword>
<dbReference type="Gene3D" id="3.30.300.30">
    <property type="match status" value="1"/>
</dbReference>
<dbReference type="GO" id="GO:0016878">
    <property type="term" value="F:acid-thiol ligase activity"/>
    <property type="evidence" value="ECO:0007669"/>
    <property type="project" value="UniProtKB-ARBA"/>
</dbReference>
<dbReference type="InterPro" id="IPR000873">
    <property type="entry name" value="AMP-dep_synth/lig_dom"/>
</dbReference>
<evidence type="ECO:0000259" key="1">
    <source>
        <dbReference type="Pfam" id="PF00501"/>
    </source>
</evidence>
<dbReference type="PANTHER" id="PTHR43767">
    <property type="entry name" value="LONG-CHAIN-FATTY-ACID--COA LIGASE"/>
    <property type="match status" value="1"/>
</dbReference>
<protein>
    <submittedName>
        <fullName evidence="3">Amino acid adenylation domain-containing protein</fullName>
    </submittedName>
</protein>
<dbReference type="AlphaFoldDB" id="A0A1H6J2C7"/>
<accession>A0A1H6J2C7</accession>
<evidence type="ECO:0000313" key="4">
    <source>
        <dbReference type="Proteomes" id="UP000182983"/>
    </source>
</evidence>
<organism evidence="3 4">
    <name type="scientific">Magnetospirillum fulvum</name>
    <name type="common">Rhodospirillum fulvum</name>
    <dbReference type="NCBI Taxonomy" id="1082"/>
    <lineage>
        <taxon>Bacteria</taxon>
        <taxon>Pseudomonadati</taxon>
        <taxon>Pseudomonadota</taxon>
        <taxon>Alphaproteobacteria</taxon>
        <taxon>Rhodospirillales</taxon>
        <taxon>Rhodospirillaceae</taxon>
        <taxon>Magnetospirillum</taxon>
    </lineage>
</organism>
<dbReference type="InterPro" id="IPR042099">
    <property type="entry name" value="ANL_N_sf"/>
</dbReference>
<dbReference type="Pfam" id="PF13193">
    <property type="entry name" value="AMP-binding_C"/>
    <property type="match status" value="1"/>
</dbReference>
<proteinExistence type="predicted"/>
<dbReference type="Gene3D" id="3.40.50.12780">
    <property type="entry name" value="N-terminal domain of ligase-like"/>
    <property type="match status" value="1"/>
</dbReference>
<dbReference type="InterPro" id="IPR025110">
    <property type="entry name" value="AMP-bd_C"/>
</dbReference>
<evidence type="ECO:0000313" key="3">
    <source>
        <dbReference type="EMBL" id="SEH54753.1"/>
    </source>
</evidence>
<gene>
    <name evidence="3" type="ORF">SAMN04244559_02910</name>
</gene>
<reference evidence="4" key="1">
    <citation type="submission" date="2016-10" db="EMBL/GenBank/DDBJ databases">
        <authorList>
            <person name="Varghese N."/>
            <person name="Submissions S."/>
        </authorList>
    </citation>
    <scope>NUCLEOTIDE SEQUENCE [LARGE SCALE GENOMIC DNA]</scope>
    <source>
        <strain evidence="4">DSM 13234</strain>
    </source>
</reference>
<dbReference type="Pfam" id="PF00501">
    <property type="entry name" value="AMP-binding"/>
    <property type="match status" value="1"/>
</dbReference>
<dbReference type="SUPFAM" id="SSF56801">
    <property type="entry name" value="Acetyl-CoA synthetase-like"/>
    <property type="match status" value="1"/>
</dbReference>
<dbReference type="PROSITE" id="PS00455">
    <property type="entry name" value="AMP_BINDING"/>
    <property type="match status" value="1"/>
</dbReference>
<sequence>MILFTVPDLLDHARHHWPERPFILSNDDTVTFGALAERVESFAGWLYRQGIRPGDRVGVHLQKSPEEIVAMLAAARIGAVWVNLSVHWSPHQVRDQARDCGMRLLVTGPRRAGELLREEWPETLERLVVFGDDTVVEGDDSRWIGWDEAIDTLPPQARAPIETDLAAICYTSGSTGRPKGVMLSHRNFVAATEIVAEYLGNSADDRLLSVLPCCFNYGLLQVLSMLLVGGSIVLQRVTMAAELAGALHRHQITGVAAVPSIWTPLVAYLAETGGSFPHLRYLTNAGGKCPDAVLARLPEVFPTTRIYLMYGMTETIRATYLPPDLFQTKRGAMGSPTRNTEIFIVDAEGRPCPPGVAGELVQRGPTVALGYWGRPEATLEKFRPCPGLGPVGNDRFCWSGDIVREDEDGILWFVGRQDFMIKSNGVRISPTEIEEAIHHFPGVVHAVAFGAPDLHAGQAIEVAVQAGEDGIDLGALRRFCRTALPGYLLPRRLHLWLGRMPTTGNGKIDTRAVIDTLLRAAEEERRTLPPTETGDLS</sequence>
<dbReference type="OrthoDB" id="9803968at2"/>
<dbReference type="EMBL" id="FNWO01000013">
    <property type="protein sequence ID" value="SEH54753.1"/>
    <property type="molecule type" value="Genomic_DNA"/>
</dbReference>
<feature type="domain" description="AMP-binding enzyme C-terminal" evidence="2">
    <location>
        <begin position="432"/>
        <end position="507"/>
    </location>
</feature>
<feature type="domain" description="AMP-dependent synthetase/ligase" evidence="1">
    <location>
        <begin position="12"/>
        <end position="372"/>
    </location>
</feature>
<name>A0A1H6J2C7_MAGFU</name>